<accession>A0AA43TWD6</accession>
<dbReference type="Pfam" id="PF26544">
    <property type="entry name" value="Mdm12"/>
    <property type="match status" value="3"/>
</dbReference>
<feature type="compositionally biased region" description="Basic and acidic residues" evidence="10">
    <location>
        <begin position="317"/>
        <end position="327"/>
    </location>
</feature>
<feature type="compositionally biased region" description="Polar residues" evidence="10">
    <location>
        <begin position="1"/>
        <end position="12"/>
    </location>
</feature>
<evidence type="ECO:0000256" key="4">
    <source>
        <dbReference type="ARBA" id="ARBA00022824"/>
    </source>
</evidence>
<dbReference type="HAMAP" id="MF_03104">
    <property type="entry name" value="Mdm12"/>
    <property type="match status" value="1"/>
</dbReference>
<dbReference type="PROSITE" id="PS51847">
    <property type="entry name" value="SMP"/>
    <property type="match status" value="1"/>
</dbReference>
<keyword evidence="8 9" id="KW-0472">Membrane</keyword>
<dbReference type="InterPro" id="IPR031468">
    <property type="entry name" value="SMP_LBD"/>
</dbReference>
<comment type="similarity">
    <text evidence="9">Belongs to the MDM12 family.</text>
</comment>
<evidence type="ECO:0000256" key="8">
    <source>
        <dbReference type="ARBA" id="ARBA00023136"/>
    </source>
</evidence>
<comment type="subunit">
    <text evidence="9">Component of the ER-mitochondria encounter structure (ERMES) or MDM complex, composed of MMM1, MDM10, MDM12 and MDM34. A MMM1 homodimer associates with one molecule of MDM12 on each side in a pairwise head-to-tail manner, and the SMP-LTD domains of MMM1 and MDM12 generate a continuous hydrophobic tunnel for phospholipid trafficking.</text>
</comment>
<sequence>MSITINWSALTNPTADPPSPSPSPSTTDPSQNDLAISIRDFIHAKFQTLTLPRFIRRVHVHDFDFGAQAPEVRLLDVTDPLSEFYESDDDDDDEDASTPPPRQDGATQREEEGIRARRAAVAPEIPPPRATAVMGAGTPAGLGIGAAAAAAAGGGGGGFSYFHLNPHGILGASGTATPFSPSPWGPAAPTAAAQPPTSSRHEIPTSPTPSKSRDRDLDLQTTLHVVYDGDMSLGLTAEVMLDYPMPSFVGIPLELRICGIRFDGVGVVAYLRGRQTQEEGDGDDGDGRGRGKVKFCFLGEEEARVLLAGEGGEESDGEGRGEKRGEVEGNGGGGLLKEIRIESEIGRKGEGKQVLKNVGKVERFVLEQVRRIFEEEFVWPSFWTVLV</sequence>
<keyword evidence="7 9" id="KW-0496">Mitochondrion</keyword>
<dbReference type="GO" id="GO:0032865">
    <property type="term" value="C:ERMES complex"/>
    <property type="evidence" value="ECO:0007669"/>
    <property type="project" value="UniProtKB-UniRule"/>
</dbReference>
<dbReference type="GO" id="GO:0005789">
    <property type="term" value="C:endoplasmic reticulum membrane"/>
    <property type="evidence" value="ECO:0007669"/>
    <property type="project" value="UniProtKB-SubCell"/>
</dbReference>
<reference evidence="12" key="1">
    <citation type="journal article" date="2023" name="Genome Biol. Evol.">
        <title>First Whole Genome Sequence and Flow Cytometry Genome Size Data for the Lichen-Forming Fungus Ramalina farinacea (Ascomycota).</title>
        <authorList>
            <person name="Llewellyn T."/>
            <person name="Mian S."/>
            <person name="Hill R."/>
            <person name="Leitch I.J."/>
            <person name="Gaya E."/>
        </authorList>
    </citation>
    <scope>NUCLEOTIDE SEQUENCE</scope>
    <source>
        <strain evidence="12">LIQ254RAFAR</strain>
    </source>
</reference>
<dbReference type="Proteomes" id="UP001161017">
    <property type="component" value="Unassembled WGS sequence"/>
</dbReference>
<keyword evidence="2" id="KW-0813">Transport</keyword>
<keyword evidence="3 9" id="KW-1000">Mitochondrion outer membrane</keyword>
<feature type="compositionally biased region" description="Low complexity" evidence="10">
    <location>
        <begin position="187"/>
        <end position="198"/>
    </location>
</feature>
<dbReference type="InterPro" id="IPR027532">
    <property type="entry name" value="Mdm12"/>
</dbReference>
<dbReference type="GO" id="GO:0008289">
    <property type="term" value="F:lipid binding"/>
    <property type="evidence" value="ECO:0007669"/>
    <property type="project" value="UniProtKB-KW"/>
</dbReference>
<evidence type="ECO:0000259" key="11">
    <source>
        <dbReference type="PROSITE" id="PS51847"/>
    </source>
</evidence>
<evidence type="ECO:0000256" key="10">
    <source>
        <dbReference type="SAM" id="MobiDB-lite"/>
    </source>
</evidence>
<feature type="region of interest" description="Disordered" evidence="10">
    <location>
        <begin position="1"/>
        <end position="32"/>
    </location>
</feature>
<evidence type="ECO:0000313" key="13">
    <source>
        <dbReference type="Proteomes" id="UP001161017"/>
    </source>
</evidence>
<comment type="function">
    <text evidence="9">Component of the ERMES/MDM complex, which serves as a molecular tether to connect the endoplasmic reticulum (ER) and mitochondria. Components of this complex are involved in the control of mitochondrial shape and protein biogenesis, and function in nonvesicular lipid trafficking between the ER and mitochondria. MDM12 is required for the interaction of the ER-resident membrane protein MMM1 and the outer mitochondrial membrane-resident beta-barrel protein MDM10. The MDM12-MMM1 subcomplex functions in the major beta-barrel assembly pathway that is responsible for biogenesis of all mitochondrial outer membrane beta-barrel proteins, and acts in a late step after the SAM complex. The MDM10-MDM12-MMM1 subcomplex further acts in the TOM40-specific pathway after the action of the MDM12-MMM1 complex. Essential for establishing and maintaining the structure of mitochondria and maintenance of mtDNA nucleoids.</text>
</comment>
<dbReference type="PANTHER" id="PTHR28204">
    <property type="entry name" value="MITOCHONDRIAL DISTRIBUTION AND MORPHOLOGY PROTEIN 12"/>
    <property type="match status" value="1"/>
</dbReference>
<evidence type="ECO:0000256" key="1">
    <source>
        <dbReference type="ARBA" id="ARBA00004370"/>
    </source>
</evidence>
<evidence type="ECO:0000256" key="6">
    <source>
        <dbReference type="ARBA" id="ARBA00023121"/>
    </source>
</evidence>
<feature type="domain" description="SMP-LTD" evidence="11">
    <location>
        <begin position="1"/>
        <end position="387"/>
    </location>
</feature>
<proteinExistence type="inferred from homology"/>
<comment type="caution">
    <text evidence="12">The sequence shown here is derived from an EMBL/GenBank/DDBJ whole genome shotgun (WGS) entry which is preliminary data.</text>
</comment>
<dbReference type="GO" id="GO:0045040">
    <property type="term" value="P:protein insertion into mitochondrial outer membrane"/>
    <property type="evidence" value="ECO:0007669"/>
    <property type="project" value="UniProtKB-UniRule"/>
</dbReference>
<dbReference type="GO" id="GO:0015914">
    <property type="term" value="P:phospholipid transport"/>
    <property type="evidence" value="ECO:0007669"/>
    <property type="project" value="TreeGrafter"/>
</dbReference>
<organism evidence="12 13">
    <name type="scientific">Ramalina farinacea</name>
    <dbReference type="NCBI Taxonomy" id="258253"/>
    <lineage>
        <taxon>Eukaryota</taxon>
        <taxon>Fungi</taxon>
        <taxon>Dikarya</taxon>
        <taxon>Ascomycota</taxon>
        <taxon>Pezizomycotina</taxon>
        <taxon>Lecanoromycetes</taxon>
        <taxon>OSLEUM clade</taxon>
        <taxon>Lecanoromycetidae</taxon>
        <taxon>Lecanorales</taxon>
        <taxon>Lecanorineae</taxon>
        <taxon>Ramalinaceae</taxon>
        <taxon>Ramalina</taxon>
    </lineage>
</organism>
<dbReference type="CDD" id="cd21672">
    <property type="entry name" value="SMP_Mdm12"/>
    <property type="match status" value="1"/>
</dbReference>
<gene>
    <name evidence="12" type="primary">MDM12_1</name>
    <name evidence="9" type="synonym">MDM12</name>
    <name evidence="12" type="ORF">OHK93_001601</name>
</gene>
<feature type="compositionally biased region" description="Acidic residues" evidence="10">
    <location>
        <begin position="85"/>
        <end position="96"/>
    </location>
</feature>
<feature type="region of interest" description="Disordered" evidence="10">
    <location>
        <begin position="83"/>
        <end position="133"/>
    </location>
</feature>
<keyword evidence="4 9" id="KW-0256">Endoplasmic reticulum</keyword>
<evidence type="ECO:0000256" key="7">
    <source>
        <dbReference type="ARBA" id="ARBA00023128"/>
    </source>
</evidence>
<keyword evidence="6" id="KW-0446">Lipid-binding</keyword>
<evidence type="ECO:0000256" key="9">
    <source>
        <dbReference type="HAMAP-Rule" id="MF_03104"/>
    </source>
</evidence>
<keyword evidence="13" id="KW-1185">Reference proteome</keyword>
<dbReference type="AlphaFoldDB" id="A0AA43TWD6"/>
<evidence type="ECO:0000256" key="2">
    <source>
        <dbReference type="ARBA" id="ARBA00022448"/>
    </source>
</evidence>
<evidence type="ECO:0000313" key="12">
    <source>
        <dbReference type="EMBL" id="MDI1490398.1"/>
    </source>
</evidence>
<dbReference type="EMBL" id="JAPUFD010000011">
    <property type="protein sequence ID" value="MDI1490398.1"/>
    <property type="molecule type" value="Genomic_DNA"/>
</dbReference>
<feature type="region of interest" description="Disordered" evidence="10">
    <location>
        <begin position="308"/>
        <end position="331"/>
    </location>
</feature>
<keyword evidence="5" id="KW-0445">Lipid transport</keyword>
<dbReference type="GO" id="GO:1990456">
    <property type="term" value="P:mitochondrion-endoplasmic reticulum membrane tethering"/>
    <property type="evidence" value="ECO:0007669"/>
    <property type="project" value="TreeGrafter"/>
</dbReference>
<feature type="region of interest" description="Disordered" evidence="10">
    <location>
        <begin position="180"/>
        <end position="217"/>
    </location>
</feature>
<name>A0AA43TWD6_9LECA</name>
<comment type="subcellular location">
    <subcellularLocation>
        <location evidence="1">Membrane</location>
    </subcellularLocation>
    <subcellularLocation>
        <location evidence="9">Mitochondrion outer membrane</location>
        <topology evidence="9">Peripheral membrane protein</topology>
        <orientation evidence="9">Cytoplasmic side</orientation>
    </subcellularLocation>
    <subcellularLocation>
        <location evidence="9">Endoplasmic reticulum membrane</location>
        <topology evidence="9">Peripheral membrane protein</topology>
        <orientation evidence="9">Cytoplasmic side</orientation>
    </subcellularLocation>
    <text evidence="9">The ERMES/MDM complex localizes to a few discrete foci (around 10 per single cell), that represent mitochondria-endoplasmic reticulum junctions. These foci are often found next to mtDNA nucleoids.</text>
</comment>
<protein>
    <recommendedName>
        <fullName evidence="9">Mitochondrial distribution and morphology protein 12</fullName>
    </recommendedName>
    <alternativeName>
        <fullName evidence="9">Mitochondrial inheritance component MDM12</fullName>
    </alternativeName>
</protein>
<evidence type="ECO:0000256" key="3">
    <source>
        <dbReference type="ARBA" id="ARBA00022787"/>
    </source>
</evidence>
<dbReference type="PANTHER" id="PTHR28204:SF1">
    <property type="entry name" value="MITOCHONDRIAL DISTRIBUTION AND MORPHOLOGY PROTEIN 12"/>
    <property type="match status" value="1"/>
</dbReference>
<evidence type="ECO:0000256" key="5">
    <source>
        <dbReference type="ARBA" id="ARBA00023055"/>
    </source>
</evidence>